<evidence type="ECO:0000313" key="7">
    <source>
        <dbReference type="EMBL" id="MFD1237574.1"/>
    </source>
</evidence>
<evidence type="ECO:0000259" key="6">
    <source>
        <dbReference type="Pfam" id="PF06803"/>
    </source>
</evidence>
<evidence type="ECO:0000256" key="4">
    <source>
        <dbReference type="ARBA" id="ARBA00023136"/>
    </source>
</evidence>
<reference evidence="8" key="1">
    <citation type="journal article" date="2019" name="Int. J. Syst. Evol. Microbiol.">
        <title>The Global Catalogue of Microorganisms (GCM) 10K type strain sequencing project: providing services to taxonomists for standard genome sequencing and annotation.</title>
        <authorList>
            <consortium name="The Broad Institute Genomics Platform"/>
            <consortium name="The Broad Institute Genome Sequencing Center for Infectious Disease"/>
            <person name="Wu L."/>
            <person name="Ma J."/>
        </authorList>
    </citation>
    <scope>NUCLEOTIDE SEQUENCE [LARGE SCALE GENOMIC DNA]</scope>
    <source>
        <strain evidence="8">CCUG 49018</strain>
    </source>
</reference>
<keyword evidence="8" id="KW-1185">Reference proteome</keyword>
<dbReference type="InterPro" id="IPR010652">
    <property type="entry name" value="DUF1232"/>
</dbReference>
<evidence type="ECO:0000256" key="5">
    <source>
        <dbReference type="SAM" id="Phobius"/>
    </source>
</evidence>
<name>A0ABW3VTW9_9PSEU</name>
<dbReference type="Proteomes" id="UP001597182">
    <property type="component" value="Unassembled WGS sequence"/>
</dbReference>
<keyword evidence="2 5" id="KW-0812">Transmembrane</keyword>
<feature type="transmembrane region" description="Helical" evidence="5">
    <location>
        <begin position="74"/>
        <end position="91"/>
    </location>
</feature>
<sequence>MTVARSKARTAAGTGTTAGAAARFGPRRIAAFRALWTLVRQARRPGGAGVGEMLTAVPRMAGAAVTGRYPGLPASRLLLFVLAAGYLLSPVDIVPELLLSVFGLVDDAVVALWLGGAVLAEADRFLRWERESGPDAPTVRTRTGVVDGELVDVHPG</sequence>
<proteinExistence type="predicted"/>
<comment type="caution">
    <text evidence="7">The sequence shown here is derived from an EMBL/GenBank/DDBJ whole genome shotgun (WGS) entry which is preliminary data.</text>
</comment>
<keyword evidence="3 5" id="KW-1133">Transmembrane helix</keyword>
<protein>
    <submittedName>
        <fullName evidence="7">YkvA family protein</fullName>
    </submittedName>
</protein>
<gene>
    <name evidence="7" type="ORF">ACFQ34_30180</name>
</gene>
<dbReference type="Pfam" id="PF06803">
    <property type="entry name" value="DUF1232"/>
    <property type="match status" value="1"/>
</dbReference>
<comment type="subcellular location">
    <subcellularLocation>
        <location evidence="1">Endomembrane system</location>
        <topology evidence="1">Multi-pass membrane protein</topology>
    </subcellularLocation>
</comment>
<evidence type="ECO:0000256" key="1">
    <source>
        <dbReference type="ARBA" id="ARBA00004127"/>
    </source>
</evidence>
<feature type="domain" description="DUF1232" evidence="6">
    <location>
        <begin position="77"/>
        <end position="113"/>
    </location>
</feature>
<dbReference type="EMBL" id="JBHTMB010000299">
    <property type="protein sequence ID" value="MFD1237574.1"/>
    <property type="molecule type" value="Genomic_DNA"/>
</dbReference>
<dbReference type="RefSeq" id="WP_083845229.1">
    <property type="nucleotide sequence ID" value="NZ_BAABKS010000030.1"/>
</dbReference>
<evidence type="ECO:0000256" key="2">
    <source>
        <dbReference type="ARBA" id="ARBA00022692"/>
    </source>
</evidence>
<keyword evidence="4 5" id="KW-0472">Membrane</keyword>
<feature type="transmembrane region" description="Helical" evidence="5">
    <location>
        <begin position="97"/>
        <end position="120"/>
    </location>
</feature>
<organism evidence="7 8">
    <name type="scientific">Pseudonocardia benzenivorans</name>
    <dbReference type="NCBI Taxonomy" id="228005"/>
    <lineage>
        <taxon>Bacteria</taxon>
        <taxon>Bacillati</taxon>
        <taxon>Actinomycetota</taxon>
        <taxon>Actinomycetes</taxon>
        <taxon>Pseudonocardiales</taxon>
        <taxon>Pseudonocardiaceae</taxon>
        <taxon>Pseudonocardia</taxon>
    </lineage>
</organism>
<evidence type="ECO:0000313" key="8">
    <source>
        <dbReference type="Proteomes" id="UP001597182"/>
    </source>
</evidence>
<accession>A0ABW3VTW9</accession>
<evidence type="ECO:0000256" key="3">
    <source>
        <dbReference type="ARBA" id="ARBA00022989"/>
    </source>
</evidence>